<dbReference type="InterPro" id="IPR007235">
    <property type="entry name" value="Glyco_trans_28_C"/>
</dbReference>
<sequence>MKVMIVVTHLLGTGHLSRALTLGRAFVEDGHETFVATGGMPAPQLDSAGMTLLGLPPLRSDGTDFTRLLTQSGKVAEEAYHAARATALVKAVQSFAPDVLITELFPFGRRSLAAEFLAGLQAARDLPRKPIILGSIRDILAPPSKPSKADRTEDIVCEYYDGVLVHSDQIVIPLAVSWPVTDRLNDRLYYTGFVAPKAPAPHPVGVGKDEVLVSAGGGSVGQPIFRAAIEAARQMPNRRWRLLVGGQDAPARIDQLRQLAGDISVIIEPVRPDFRQMLPLAAASVSMCGYNTALDILQSGTPAVFVPFDDGKEVEQSLRGQTLSEMPATSVLPSKKLDGETLARAVAKVVTSNPRPISDRGFDGATKSVEIAKQLKARA</sequence>
<dbReference type="PANTHER" id="PTHR21015">
    <property type="entry name" value="UDP-N-ACETYLGLUCOSAMINE--N-ACETYLMURAMYL-(PENTAPEPTIDE) PYROPHOSPHORYL-UNDECAPRENOL N-ACETYLGLUCOSAMINE TRANSFERASE 1"/>
    <property type="match status" value="1"/>
</dbReference>
<evidence type="ECO:0000313" key="2">
    <source>
        <dbReference type="EMBL" id="SLN73194.1"/>
    </source>
</evidence>
<organism evidence="2 3">
    <name type="scientific">Ruegeria meonggei</name>
    <dbReference type="NCBI Taxonomy" id="1446476"/>
    <lineage>
        <taxon>Bacteria</taxon>
        <taxon>Pseudomonadati</taxon>
        <taxon>Pseudomonadota</taxon>
        <taxon>Alphaproteobacteria</taxon>
        <taxon>Rhodobacterales</taxon>
        <taxon>Roseobacteraceae</taxon>
        <taxon>Ruegeria</taxon>
    </lineage>
</organism>
<keyword evidence="2" id="KW-0328">Glycosyltransferase</keyword>
<evidence type="ECO:0000259" key="1">
    <source>
        <dbReference type="Pfam" id="PF04101"/>
    </source>
</evidence>
<proteinExistence type="predicted"/>
<dbReference type="SUPFAM" id="SSF53756">
    <property type="entry name" value="UDP-Glycosyltransferase/glycogen phosphorylase"/>
    <property type="match status" value="1"/>
</dbReference>
<dbReference type="RefSeq" id="WP_085824317.1">
    <property type="nucleotide sequence ID" value="NZ_FWFP01000013.1"/>
</dbReference>
<name>A0A1X7A959_9RHOB</name>
<dbReference type="Gene3D" id="3.40.50.2000">
    <property type="entry name" value="Glycogen Phosphorylase B"/>
    <property type="match status" value="2"/>
</dbReference>
<protein>
    <submittedName>
        <fullName evidence="2">Undecaprenyldiphospho-muramoylpentapeptide beta-N-acetylglucosaminyltransferase</fullName>
    </submittedName>
</protein>
<keyword evidence="3" id="KW-1185">Reference proteome</keyword>
<dbReference type="Proteomes" id="UP000193778">
    <property type="component" value="Unassembled WGS sequence"/>
</dbReference>
<accession>A0A1X7A959</accession>
<dbReference type="EMBL" id="FWFP01000013">
    <property type="protein sequence ID" value="SLN73194.1"/>
    <property type="molecule type" value="Genomic_DNA"/>
</dbReference>
<keyword evidence="2" id="KW-0808">Transferase</keyword>
<dbReference type="AlphaFoldDB" id="A0A1X7A959"/>
<dbReference type="PANTHER" id="PTHR21015:SF28">
    <property type="entry name" value="SLL1722 PROTEIN"/>
    <property type="match status" value="1"/>
</dbReference>
<gene>
    <name evidence="2" type="ORF">RUM8411_03864</name>
</gene>
<feature type="domain" description="Glycosyl transferase family 28 C-terminal" evidence="1">
    <location>
        <begin position="217"/>
        <end position="359"/>
    </location>
</feature>
<reference evidence="3" key="1">
    <citation type="submission" date="2017-03" db="EMBL/GenBank/DDBJ databases">
        <authorList>
            <person name="Rodrigo-Torres L."/>
            <person name="Arahal R.D."/>
            <person name="Lucena T."/>
        </authorList>
    </citation>
    <scope>NUCLEOTIDE SEQUENCE [LARGE SCALE GENOMIC DNA]</scope>
    <source>
        <strain evidence="3">CECT 8411</strain>
    </source>
</reference>
<evidence type="ECO:0000313" key="3">
    <source>
        <dbReference type="Proteomes" id="UP000193778"/>
    </source>
</evidence>
<dbReference type="GO" id="GO:0016758">
    <property type="term" value="F:hexosyltransferase activity"/>
    <property type="evidence" value="ECO:0007669"/>
    <property type="project" value="InterPro"/>
</dbReference>
<dbReference type="OrthoDB" id="503443at2"/>
<dbReference type="Pfam" id="PF04101">
    <property type="entry name" value="Glyco_tran_28_C"/>
    <property type="match status" value="1"/>
</dbReference>